<dbReference type="Proteomes" id="UP000569914">
    <property type="component" value="Unassembled WGS sequence"/>
</dbReference>
<feature type="transmembrane region" description="Helical" evidence="7">
    <location>
        <begin position="388"/>
        <end position="409"/>
    </location>
</feature>
<evidence type="ECO:0000256" key="4">
    <source>
        <dbReference type="ARBA" id="ARBA00022692"/>
    </source>
</evidence>
<feature type="transmembrane region" description="Helical" evidence="7">
    <location>
        <begin position="446"/>
        <end position="468"/>
    </location>
</feature>
<keyword evidence="5 7" id="KW-1133">Transmembrane helix</keyword>
<feature type="transmembrane region" description="Helical" evidence="7">
    <location>
        <begin position="151"/>
        <end position="171"/>
    </location>
</feature>
<feature type="transmembrane region" description="Helical" evidence="7">
    <location>
        <begin position="251"/>
        <end position="276"/>
    </location>
</feature>
<evidence type="ECO:0000256" key="6">
    <source>
        <dbReference type="ARBA" id="ARBA00023136"/>
    </source>
</evidence>
<feature type="transmembrane region" description="Helical" evidence="7">
    <location>
        <begin position="118"/>
        <end position="139"/>
    </location>
</feature>
<feature type="transmembrane region" description="Helical" evidence="7">
    <location>
        <begin position="90"/>
        <end position="112"/>
    </location>
</feature>
<dbReference type="AlphaFoldDB" id="A0A7Y9I9V7"/>
<evidence type="ECO:0000256" key="2">
    <source>
        <dbReference type="ARBA" id="ARBA00007430"/>
    </source>
</evidence>
<feature type="transmembrane region" description="Helical" evidence="7">
    <location>
        <begin position="326"/>
        <end position="347"/>
    </location>
</feature>
<evidence type="ECO:0000313" key="9">
    <source>
        <dbReference type="Proteomes" id="UP000569914"/>
    </source>
</evidence>
<feature type="transmembrane region" description="Helical" evidence="7">
    <location>
        <begin position="209"/>
        <end position="231"/>
    </location>
</feature>
<evidence type="ECO:0000256" key="5">
    <source>
        <dbReference type="ARBA" id="ARBA00022989"/>
    </source>
</evidence>
<feature type="transmembrane region" description="Helical" evidence="7">
    <location>
        <begin position="26"/>
        <end position="44"/>
    </location>
</feature>
<dbReference type="GO" id="GO:0005886">
    <property type="term" value="C:plasma membrane"/>
    <property type="evidence" value="ECO:0007669"/>
    <property type="project" value="UniProtKB-SubCell"/>
</dbReference>
<proteinExistence type="inferred from homology"/>
<dbReference type="Pfam" id="PF13440">
    <property type="entry name" value="Polysacc_synt_3"/>
    <property type="match status" value="1"/>
</dbReference>
<protein>
    <submittedName>
        <fullName evidence="8">PST family polysaccharide transporter</fullName>
    </submittedName>
</protein>
<dbReference type="PANTHER" id="PTHR30250:SF10">
    <property type="entry name" value="LIPOPOLYSACCHARIDE BIOSYNTHESIS PROTEIN WZXC"/>
    <property type="match status" value="1"/>
</dbReference>
<feature type="transmembrane region" description="Helical" evidence="7">
    <location>
        <begin position="296"/>
        <end position="320"/>
    </location>
</feature>
<name>A0A7Y9I9V7_9ACTN</name>
<keyword evidence="3" id="KW-1003">Cell membrane</keyword>
<sequence>MATLKTDVRPAGVIGRGLGWSTAGNLVLRVGNFAVSLIMARLIAPEQFGVFAVALTVWSVLGTLAEFGLGSDLVRARDPERRIPTVATMGLLTSGGLAAGMALLAGPLAAAFESPDSAPVIMVMAAALAVFGLGIVPAAMLQRAIRQGTLFLINGIALVCSSVTLTLLALLGHGPMALAIGQVTTQVVTVLGLYLATRLRPRFGFDRRIAAESAAFCLPLASANLLSWLLITLDNLIVARVLSPFELGLYVLAFNVSSWPMTAIGQSIRVVALPAFARLETRAEQGRALTAATGPVWAVALLVGVGLATLAQPAIGLLYGDRWRPAAAALAGLALFGAARVLFDLFATYLISLGATRPVLLVQIGWLLIMVPGMIAGVSWLGLAGAGLAHLVIGLGFVLPAYLVCLHRVGVRPAAILRSCLIPLLVIIPTAAALLGLAGLGLPDLAVLALGLAVAAGLYVVPLHRWWLRRIRTLEGVRS</sequence>
<organism evidence="8 9">
    <name type="scientific">Microlunatus parietis</name>
    <dbReference type="NCBI Taxonomy" id="682979"/>
    <lineage>
        <taxon>Bacteria</taxon>
        <taxon>Bacillati</taxon>
        <taxon>Actinomycetota</taxon>
        <taxon>Actinomycetes</taxon>
        <taxon>Propionibacteriales</taxon>
        <taxon>Propionibacteriaceae</taxon>
        <taxon>Microlunatus</taxon>
    </lineage>
</organism>
<keyword evidence="6 7" id="KW-0472">Membrane</keyword>
<feature type="transmembrane region" description="Helical" evidence="7">
    <location>
        <begin position="421"/>
        <end position="440"/>
    </location>
</feature>
<evidence type="ECO:0000256" key="7">
    <source>
        <dbReference type="SAM" id="Phobius"/>
    </source>
</evidence>
<dbReference type="RefSeq" id="WP_179754214.1">
    <property type="nucleotide sequence ID" value="NZ_JACCBU010000001.1"/>
</dbReference>
<evidence type="ECO:0000256" key="1">
    <source>
        <dbReference type="ARBA" id="ARBA00004651"/>
    </source>
</evidence>
<feature type="transmembrane region" description="Helical" evidence="7">
    <location>
        <begin position="359"/>
        <end position="382"/>
    </location>
</feature>
<comment type="subcellular location">
    <subcellularLocation>
        <location evidence="1">Cell membrane</location>
        <topology evidence="1">Multi-pass membrane protein</topology>
    </subcellularLocation>
</comment>
<comment type="caution">
    <text evidence="8">The sequence shown here is derived from an EMBL/GenBank/DDBJ whole genome shotgun (WGS) entry which is preliminary data.</text>
</comment>
<comment type="similarity">
    <text evidence="2">Belongs to the polysaccharide synthase family.</text>
</comment>
<reference evidence="8 9" key="1">
    <citation type="submission" date="2020-07" db="EMBL/GenBank/DDBJ databases">
        <title>Sequencing the genomes of 1000 actinobacteria strains.</title>
        <authorList>
            <person name="Klenk H.-P."/>
        </authorList>
    </citation>
    <scope>NUCLEOTIDE SEQUENCE [LARGE SCALE GENOMIC DNA]</scope>
    <source>
        <strain evidence="8 9">DSM 22083</strain>
    </source>
</reference>
<keyword evidence="4 7" id="KW-0812">Transmembrane</keyword>
<gene>
    <name evidence="8" type="ORF">BKA15_004345</name>
</gene>
<accession>A0A7Y9I9V7</accession>
<feature type="transmembrane region" description="Helical" evidence="7">
    <location>
        <begin position="50"/>
        <end position="69"/>
    </location>
</feature>
<dbReference type="PANTHER" id="PTHR30250">
    <property type="entry name" value="PST FAMILY PREDICTED COLANIC ACID TRANSPORTER"/>
    <property type="match status" value="1"/>
</dbReference>
<evidence type="ECO:0000256" key="3">
    <source>
        <dbReference type="ARBA" id="ARBA00022475"/>
    </source>
</evidence>
<feature type="transmembrane region" description="Helical" evidence="7">
    <location>
        <begin position="177"/>
        <end position="197"/>
    </location>
</feature>
<keyword evidence="9" id="KW-1185">Reference proteome</keyword>
<dbReference type="InterPro" id="IPR050833">
    <property type="entry name" value="Poly_Biosynth_Transport"/>
</dbReference>
<dbReference type="EMBL" id="JACCBU010000001">
    <property type="protein sequence ID" value="NYE73016.1"/>
    <property type="molecule type" value="Genomic_DNA"/>
</dbReference>
<evidence type="ECO:0000313" key="8">
    <source>
        <dbReference type="EMBL" id="NYE73016.1"/>
    </source>
</evidence>